<dbReference type="KEGG" id="acek:FLP30_11085"/>
<dbReference type="PANTHER" id="PTHR30024">
    <property type="entry name" value="ALIPHATIC SULFONATES-BINDING PROTEIN-RELATED"/>
    <property type="match status" value="1"/>
</dbReference>
<dbReference type="Proteomes" id="UP000324536">
    <property type="component" value="Chromosome"/>
</dbReference>
<dbReference type="Gene3D" id="3.40.190.270">
    <property type="match status" value="1"/>
</dbReference>
<evidence type="ECO:0000313" key="2">
    <source>
        <dbReference type="Proteomes" id="UP000324536"/>
    </source>
</evidence>
<dbReference type="RefSeq" id="WP_149279863.1">
    <property type="nucleotide sequence ID" value="NZ_CP043506.1"/>
</dbReference>
<name>A0A5C1YQB1_9PROT</name>
<dbReference type="OrthoDB" id="7467011at2"/>
<accession>A0A5C1YQB1</accession>
<dbReference type="AlphaFoldDB" id="A0A5C1YQB1"/>
<organism evidence="1 2">
    <name type="scientific">Acetobacter vaccinii</name>
    <dbReference type="NCBI Taxonomy" id="2592655"/>
    <lineage>
        <taxon>Bacteria</taxon>
        <taxon>Pseudomonadati</taxon>
        <taxon>Pseudomonadota</taxon>
        <taxon>Alphaproteobacteria</taxon>
        <taxon>Acetobacterales</taxon>
        <taxon>Acetobacteraceae</taxon>
        <taxon>Acetobacter</taxon>
    </lineage>
</organism>
<dbReference type="EMBL" id="CP043506">
    <property type="protein sequence ID" value="QEO18201.1"/>
    <property type="molecule type" value="Genomic_DNA"/>
</dbReference>
<dbReference type="SUPFAM" id="SSF53850">
    <property type="entry name" value="Periplasmic binding protein-like II"/>
    <property type="match status" value="1"/>
</dbReference>
<dbReference type="Gene3D" id="3.40.190.10">
    <property type="entry name" value="Periplasmic binding protein-like II"/>
    <property type="match status" value="1"/>
</dbReference>
<evidence type="ECO:0000313" key="1">
    <source>
        <dbReference type="EMBL" id="QEO18201.1"/>
    </source>
</evidence>
<gene>
    <name evidence="1" type="ORF">FLP30_11085</name>
</gene>
<keyword evidence="2" id="KW-1185">Reference proteome</keyword>
<sequence>MTSKNLSSQAPASARVLNYSICPVFVASHVAVELGWLEEELASVGASARYLGSLTRDEQNIAHHQHTLPFQIRDGGNIPPTWSHARGAENVVIGTTGFNSGGQIVVRADSGIYTLADLAGRKVALSRSNADYRADWWRANSEFGLLLLLRLGGLTFDDVELIEIPAIESTAHLPPVSRLSERWPQTERESLAFNLPEVVALGDGRVDAIFSNQGRSEILEKTGQFKVIEDLRRYPDWTLNAPSGPYLITASRTLLDQSPEIAIAFLKASIRAGRWIADNRREAAVILNRVTYQATAEDVLRDIADIDFVPSLSAQNIANLTSLKDFLFKHEYIKNDFEISSWIDGQFLKSALDDL</sequence>
<protein>
    <submittedName>
        <fullName evidence="1">ABC transporter substrate-binding protein</fullName>
    </submittedName>
</protein>
<reference evidence="1 2" key="1">
    <citation type="submission" date="2019-09" db="EMBL/GenBank/DDBJ databases">
        <title>Genome sequencing of strain KACC 21233.</title>
        <authorList>
            <person name="Heo J."/>
            <person name="Kim S.-J."/>
            <person name="Kim J.-S."/>
            <person name="Hong S.-B."/>
            <person name="Kwon S.-W."/>
        </authorList>
    </citation>
    <scope>NUCLEOTIDE SEQUENCE [LARGE SCALE GENOMIC DNA]</scope>
    <source>
        <strain evidence="1 2">KACC 21233</strain>
    </source>
</reference>
<proteinExistence type="predicted"/>